<reference evidence="2 3" key="1">
    <citation type="submission" date="2016-07" db="EMBL/GenBank/DDBJ databases">
        <title>Draft Genome Sequence of Methylophaga muralis Bur 1.</title>
        <authorList>
            <person name="Vasilenko O.V."/>
            <person name="Doronina N.V."/>
            <person name="Shmareva M.N."/>
            <person name="Tarlachkov S.V."/>
            <person name="Mustakhimov I."/>
            <person name="Trotsenko Y.A."/>
        </authorList>
    </citation>
    <scope>NUCLEOTIDE SEQUENCE [LARGE SCALE GENOMIC DNA]</scope>
    <source>
        <strain evidence="2 3">Bur 1</strain>
    </source>
</reference>
<dbReference type="Gene3D" id="3.40.50.1980">
    <property type="entry name" value="Nitrogenase molybdenum iron protein domain"/>
    <property type="match status" value="2"/>
</dbReference>
<dbReference type="EMBL" id="MCRI01000026">
    <property type="protein sequence ID" value="ODN66166.1"/>
    <property type="molecule type" value="Genomic_DNA"/>
</dbReference>
<keyword evidence="3" id="KW-1185">Reference proteome</keyword>
<name>A0A1E3GRF3_9GAMM</name>
<dbReference type="Pfam" id="PF01497">
    <property type="entry name" value="Peripla_BP_2"/>
    <property type="match status" value="1"/>
</dbReference>
<protein>
    <submittedName>
        <fullName evidence="2">Vitamin B12-binding protein</fullName>
    </submittedName>
</protein>
<gene>
    <name evidence="2" type="primary">btuF_2</name>
    <name evidence="2" type="ORF">A9E74_02115</name>
</gene>
<dbReference type="InterPro" id="IPR050902">
    <property type="entry name" value="ABC_Transporter_SBP"/>
</dbReference>
<dbReference type="RefSeq" id="WP_084003039.1">
    <property type="nucleotide sequence ID" value="NZ_MCRI01000026.1"/>
</dbReference>
<dbReference type="PANTHER" id="PTHR30535:SF34">
    <property type="entry name" value="MOLYBDATE-BINDING PROTEIN MOLA"/>
    <property type="match status" value="1"/>
</dbReference>
<comment type="caution">
    <text evidence="2">The sequence shown here is derived from an EMBL/GenBank/DDBJ whole genome shotgun (WGS) entry which is preliminary data.</text>
</comment>
<proteinExistence type="predicted"/>
<dbReference type="PANTHER" id="PTHR30535">
    <property type="entry name" value="VITAMIN B12-BINDING PROTEIN"/>
    <property type="match status" value="1"/>
</dbReference>
<dbReference type="AlphaFoldDB" id="A0A1E3GRF3"/>
<organism evidence="2 3">
    <name type="scientific">Methylophaga muralis</name>
    <dbReference type="NCBI Taxonomy" id="291169"/>
    <lineage>
        <taxon>Bacteria</taxon>
        <taxon>Pseudomonadati</taxon>
        <taxon>Pseudomonadota</taxon>
        <taxon>Gammaproteobacteria</taxon>
        <taxon>Thiotrichales</taxon>
        <taxon>Piscirickettsiaceae</taxon>
        <taxon>Methylophaga</taxon>
    </lineage>
</organism>
<feature type="domain" description="Fe/B12 periplasmic-binding" evidence="1">
    <location>
        <begin position="62"/>
        <end position="314"/>
    </location>
</feature>
<dbReference type="STRING" id="291169.A9E74_02115"/>
<accession>A0A1E3GRF3</accession>
<dbReference type="InterPro" id="IPR002491">
    <property type="entry name" value="ABC_transptr_periplasmic_BD"/>
</dbReference>
<dbReference type="Proteomes" id="UP000094379">
    <property type="component" value="Unassembled WGS sequence"/>
</dbReference>
<dbReference type="SUPFAM" id="SSF53807">
    <property type="entry name" value="Helical backbone' metal receptor"/>
    <property type="match status" value="1"/>
</dbReference>
<evidence type="ECO:0000313" key="2">
    <source>
        <dbReference type="EMBL" id="ODN66166.1"/>
    </source>
</evidence>
<evidence type="ECO:0000259" key="1">
    <source>
        <dbReference type="PROSITE" id="PS50983"/>
    </source>
</evidence>
<sequence length="321" mass="35581">MQPNKNSAGATFDGSRRQYLKAGILAMAFIPLTANSNTHSLSPITVTDALGRQVRLDRPPQRIVSIFASNTELIHALGATNRIVGIEDFTRFPPDIREGRTIIGGRLGFSVEAIARLEPDLIVMTPARQAVNTLLKPMETIGVPVLVLLHRDLQEIFSNLSLLGRVLGNEKHADQVVAQLQRRLTMIDRQLEGVQRPRVYFETGQNDRGNFTTIRKGHYTYDALLQAGAESIFADLDNINQVSGEAIIAANPDVILVARNEGSVDSIKKRPGWQNIQAIRDDRVFMVPRELFLIPGPRIIDGVKYLAPLLHPQIFSDRASV</sequence>
<dbReference type="PROSITE" id="PS50983">
    <property type="entry name" value="FE_B12_PBP"/>
    <property type="match status" value="1"/>
</dbReference>
<evidence type="ECO:0000313" key="3">
    <source>
        <dbReference type="Proteomes" id="UP000094379"/>
    </source>
</evidence>
<dbReference type="PATRIC" id="fig|291169.3.peg.2127"/>